<dbReference type="OrthoDB" id="5421321at2"/>
<dbReference type="AlphaFoldDB" id="A8ZS76"/>
<keyword evidence="2" id="KW-1185">Reference proteome</keyword>
<sequence length="63" mass="7233">MTKEKKACYGEPEQLGEILMRVLEGRKFRLECGHYVTFGSHLGNDITIYNGKKFKIICSQCGY</sequence>
<dbReference type="Proteomes" id="UP000008561">
    <property type="component" value="Chromosome"/>
</dbReference>
<evidence type="ECO:0000313" key="2">
    <source>
        <dbReference type="Proteomes" id="UP000008561"/>
    </source>
</evidence>
<gene>
    <name evidence="1" type="ordered locus">Dole_0284</name>
</gene>
<dbReference type="KEGG" id="dol:Dole_0284"/>
<dbReference type="EMBL" id="CP000859">
    <property type="protein sequence ID" value="ABW66094.1"/>
    <property type="molecule type" value="Genomic_DNA"/>
</dbReference>
<name>A8ZS76_DESOH</name>
<accession>A8ZS76</accession>
<reference evidence="1 2" key="1">
    <citation type="submission" date="2007-10" db="EMBL/GenBank/DDBJ databases">
        <title>Complete sequence of Desulfococcus oleovorans Hxd3.</title>
        <authorList>
            <consortium name="US DOE Joint Genome Institute"/>
            <person name="Copeland A."/>
            <person name="Lucas S."/>
            <person name="Lapidus A."/>
            <person name="Barry K."/>
            <person name="Glavina del Rio T."/>
            <person name="Dalin E."/>
            <person name="Tice H."/>
            <person name="Pitluck S."/>
            <person name="Kiss H."/>
            <person name="Brettin T."/>
            <person name="Bruce D."/>
            <person name="Detter J.C."/>
            <person name="Han C."/>
            <person name="Schmutz J."/>
            <person name="Larimer F."/>
            <person name="Land M."/>
            <person name="Hauser L."/>
            <person name="Kyrpides N."/>
            <person name="Kim E."/>
            <person name="Wawrik B."/>
            <person name="Richardson P."/>
        </authorList>
    </citation>
    <scope>NUCLEOTIDE SEQUENCE [LARGE SCALE GENOMIC DNA]</scope>
    <source>
        <strain evidence="2">DSM 6200 / JCM 39069 / Hxd3</strain>
    </source>
</reference>
<proteinExistence type="predicted"/>
<dbReference type="RefSeq" id="WP_012173713.1">
    <property type="nucleotide sequence ID" value="NC_009943.1"/>
</dbReference>
<dbReference type="HOGENOM" id="CLU_2896778_0_0_7"/>
<organism evidence="1 2">
    <name type="scientific">Desulfosudis oleivorans (strain DSM 6200 / JCM 39069 / Hxd3)</name>
    <name type="common">Desulfococcus oleovorans</name>
    <dbReference type="NCBI Taxonomy" id="96561"/>
    <lineage>
        <taxon>Bacteria</taxon>
        <taxon>Pseudomonadati</taxon>
        <taxon>Thermodesulfobacteriota</taxon>
        <taxon>Desulfobacteria</taxon>
        <taxon>Desulfobacterales</taxon>
        <taxon>Desulfosudaceae</taxon>
        <taxon>Desulfosudis</taxon>
    </lineage>
</organism>
<evidence type="ECO:0000313" key="1">
    <source>
        <dbReference type="EMBL" id="ABW66094.1"/>
    </source>
</evidence>
<dbReference type="STRING" id="96561.Dole_0284"/>
<protein>
    <submittedName>
        <fullName evidence="1">Uncharacterized protein</fullName>
    </submittedName>
</protein>